<dbReference type="Proteomes" id="UP001519348">
    <property type="component" value="Unassembled WGS sequence"/>
</dbReference>
<dbReference type="InterPro" id="IPR006073">
    <property type="entry name" value="GTP-bd"/>
</dbReference>
<dbReference type="NCBIfam" id="TIGR03597">
    <property type="entry name" value="GTPase_YqeH"/>
    <property type="match status" value="1"/>
</dbReference>
<dbReference type="Pfam" id="PF21516">
    <property type="entry name" value="YqeH-like_C"/>
    <property type="match status" value="1"/>
</dbReference>
<dbReference type="CDD" id="cd01855">
    <property type="entry name" value="YqeH"/>
    <property type="match status" value="1"/>
</dbReference>
<dbReference type="InterPro" id="IPR030378">
    <property type="entry name" value="G_CP_dom"/>
</dbReference>
<comment type="caution">
    <text evidence="2">The sequence shown here is derived from an EMBL/GenBank/DDBJ whole genome shotgun (WGS) entry which is preliminary data.</text>
</comment>
<evidence type="ECO:0000313" key="3">
    <source>
        <dbReference type="Proteomes" id="UP001519348"/>
    </source>
</evidence>
<dbReference type="InterPro" id="IPR027417">
    <property type="entry name" value="P-loop_NTPase"/>
</dbReference>
<keyword evidence="3" id="KW-1185">Reference proteome</keyword>
<dbReference type="RefSeq" id="WP_186090169.1">
    <property type="nucleotide sequence ID" value="NZ_BMCN01000001.1"/>
</dbReference>
<feature type="domain" description="CP-type G" evidence="1">
    <location>
        <begin position="58"/>
        <end position="222"/>
    </location>
</feature>
<gene>
    <name evidence="2" type="ORF">J2Z27_000694</name>
</gene>
<evidence type="ECO:0000259" key="1">
    <source>
        <dbReference type="PROSITE" id="PS51721"/>
    </source>
</evidence>
<dbReference type="InterPro" id="IPR019988">
    <property type="entry name" value="GTP-bd_ribosome_bgen_YqeH"/>
</dbReference>
<dbReference type="Pfam" id="PF01926">
    <property type="entry name" value="MMR_HSR1"/>
    <property type="match status" value="1"/>
</dbReference>
<proteinExistence type="predicted"/>
<accession>A0ABS4HM10</accession>
<reference evidence="2 3" key="1">
    <citation type="submission" date="2021-03" db="EMBL/GenBank/DDBJ databases">
        <title>Genomic Encyclopedia of Type Strains, Phase IV (KMG-IV): sequencing the most valuable type-strain genomes for metagenomic binning, comparative biology and taxonomic classification.</title>
        <authorList>
            <person name="Goeker M."/>
        </authorList>
    </citation>
    <scope>NUCLEOTIDE SEQUENCE [LARGE SCALE GENOMIC DNA]</scope>
    <source>
        <strain evidence="2 3">DSM 22420</strain>
    </source>
</reference>
<dbReference type="PANTHER" id="PTHR46434">
    <property type="entry name" value="GENETIC INTERACTOR OF PROHIBITINS 3, MITOCHONDRIAL"/>
    <property type="match status" value="1"/>
</dbReference>
<dbReference type="PANTHER" id="PTHR46434:SF1">
    <property type="entry name" value="GENETIC INTERACTOR OF PROHIBITINS 3, MITOCHONDRIAL"/>
    <property type="match status" value="1"/>
</dbReference>
<dbReference type="EMBL" id="JAGGKN010000002">
    <property type="protein sequence ID" value="MBP1951659.1"/>
    <property type="molecule type" value="Genomic_DNA"/>
</dbReference>
<dbReference type="InterPro" id="IPR012381">
    <property type="entry name" value="EutP_PduV"/>
</dbReference>
<evidence type="ECO:0000313" key="2">
    <source>
        <dbReference type="EMBL" id="MBP1951659.1"/>
    </source>
</evidence>
<dbReference type="Gene3D" id="3.40.50.300">
    <property type="entry name" value="P-loop containing nucleotide triphosphate hydrolases"/>
    <property type="match status" value="1"/>
</dbReference>
<dbReference type="PROSITE" id="PS51721">
    <property type="entry name" value="G_CP"/>
    <property type="match status" value="1"/>
</dbReference>
<dbReference type="SUPFAM" id="SSF52540">
    <property type="entry name" value="P-loop containing nucleoside triphosphate hydrolases"/>
    <property type="match status" value="1"/>
</dbReference>
<sequence>MTEIKCVGCGSILQTEDKNEEGYIPASGLHKEEPICQRCYRLRHYNEVQELNVDSGDFLTMLNSLYETDSLIVKVIDVFDFEGSIIPSFNRIVGDKKVLAIINKTDLFPKSTNVSRLVERAKKMLKDAGITANDTIAISALKGQNLDVLMKKISDMADGKDVYIVGTTNVGKSTLINKLLEDNTGLKNVITTSNIPGTTLGMIDIPLGDTQTLYDTPGIVVDSQISHYVKTRDLKYVSPDKEIKAKTFQLNSEQTLFIGNLARVDYTEGGSNSFSVYRNHHLNIHRTKTENADEFYDKHYNGLLAPPEIDEPYLSQNYDKFEFKLNEASDILISGLTFVSVTKQAKVTVTVPKGVNVSVRSTIFKGVQ</sequence>
<dbReference type="InterPro" id="IPR048422">
    <property type="entry name" value="NOA1/YqeH-like_C"/>
</dbReference>
<organism evidence="2 3">
    <name type="scientific">Jeotgalicoccus aerolatus</name>
    <dbReference type="NCBI Taxonomy" id="709510"/>
    <lineage>
        <taxon>Bacteria</taxon>
        <taxon>Bacillati</taxon>
        <taxon>Bacillota</taxon>
        <taxon>Bacilli</taxon>
        <taxon>Bacillales</taxon>
        <taxon>Staphylococcaceae</taxon>
        <taxon>Jeotgalicoccus</taxon>
    </lineage>
</organism>
<dbReference type="Pfam" id="PF10662">
    <property type="entry name" value="PduV-EutP"/>
    <property type="match status" value="1"/>
</dbReference>
<name>A0ABS4HM10_9STAP</name>
<dbReference type="InterPro" id="IPR050896">
    <property type="entry name" value="Mito_lipid_metab_GTPase"/>
</dbReference>
<protein>
    <submittedName>
        <fullName evidence="2">Ribosome biogenesis GTPase YqeH</fullName>
    </submittedName>
</protein>